<dbReference type="InterPro" id="IPR042197">
    <property type="entry name" value="Apaf_helical"/>
</dbReference>
<dbReference type="Pfam" id="PF00931">
    <property type="entry name" value="NB-ARC"/>
    <property type="match status" value="1"/>
</dbReference>
<dbReference type="Pfam" id="PF13424">
    <property type="entry name" value="TPR_12"/>
    <property type="match status" value="1"/>
</dbReference>
<dbReference type="InterPro" id="IPR016032">
    <property type="entry name" value="Sig_transdc_resp-reg_C-effctor"/>
</dbReference>
<dbReference type="GO" id="GO:0006355">
    <property type="term" value="P:regulation of DNA-templated transcription"/>
    <property type="evidence" value="ECO:0007669"/>
    <property type="project" value="InterPro"/>
</dbReference>
<dbReference type="SUPFAM" id="SSF52540">
    <property type="entry name" value="P-loop containing nucleoside triphosphate hydrolases"/>
    <property type="match status" value="1"/>
</dbReference>
<feature type="region of interest" description="Disordered" evidence="7">
    <location>
        <begin position="603"/>
        <end position="645"/>
    </location>
</feature>
<dbReference type="Pfam" id="PF00486">
    <property type="entry name" value="Trans_reg_C"/>
    <property type="match status" value="1"/>
</dbReference>
<dbReference type="GO" id="GO:0000160">
    <property type="term" value="P:phosphorelay signal transduction system"/>
    <property type="evidence" value="ECO:0007669"/>
    <property type="project" value="InterPro"/>
</dbReference>
<dbReference type="InterPro" id="IPR051677">
    <property type="entry name" value="AfsR-DnrI-RedD_regulator"/>
</dbReference>
<dbReference type="SUPFAM" id="SSF46894">
    <property type="entry name" value="C-terminal effector domain of the bipartite response regulators"/>
    <property type="match status" value="1"/>
</dbReference>
<dbReference type="GO" id="GO:0043531">
    <property type="term" value="F:ADP binding"/>
    <property type="evidence" value="ECO:0007669"/>
    <property type="project" value="InterPro"/>
</dbReference>
<dbReference type="SUPFAM" id="SSF48452">
    <property type="entry name" value="TPR-like"/>
    <property type="match status" value="2"/>
</dbReference>
<dbReference type="PANTHER" id="PTHR35807">
    <property type="entry name" value="TRANSCRIPTIONAL REGULATOR REDD-RELATED"/>
    <property type="match status" value="1"/>
</dbReference>
<feature type="compositionally biased region" description="Low complexity" evidence="7">
    <location>
        <begin position="629"/>
        <end position="642"/>
    </location>
</feature>
<sequence length="1346" mass="145728">MPDPDRLQFAVLGPLEVTAGGVPVVLGGTQRKVLLAALLLEAGQVLSTQRLIEVIWSEPAPERALATLRTHVSELRRRLESPSSAQVLIRRGAGYLLDVGPAQIDAERARRLLEQGRRAIEDGDPVSAIAPLQEAQALWRGQPLVDLVDYPFATGYVEKLTELHLDIQKTRISADLSLGRHREVIGDLRMLVTRHPHDDGLRRELVLAFYRDGRTEDAARACREGLEALHDLGLESPLLQRLQEDVLRADPGLAWTPPRALGRPVSAPPTGQGVYQLPPDIEEFTGRDTIRNQILATLTDPVAGAKGTVVAAIAGKAGAGKTALAVYVAHRVRAQFADALYVDLRGTSEPLDPHRVLGRFVQAMGVSRAAVPSDPDHLVEVYRSLLVNRRVLILLDNAANEAQIRPLLPTSPGSVVIVTSRSRMHGLTPSYWMVDVLHPGDAVELLSRVVDERRVSAEPEAARDIVGLCGYLPLAIQIAGRKLAAHPHWRLTRLASRLANERDRLSWLEAGDLEVRASFGLSYEGRPADEQRAFRLLALPELADFAPWAAAAVLDVGLDEAEDVVDRLVDAQLLERRGVDRAGTERYRFHDLLRVFAREKNEASAGAAHPTVPPGPGFTRTATTDVPRAAPTGTDTGAAPAAQVPRLAPEHAQALDRLLYAYLAVLRGAVDEFAPGTARTIEPAAHTPAAGGSGGPGHAVDPDVVAALTAQPLLWFGGERVNLLALVDQAHRHGLDEPTWLLAIEAAEFCAFGAHWSDWERIHTLALAAARRRGNRLAEAVLLCGLGERDITLAFEHAFWRLDAPGADNDGEPAAVLGARAADHLDLATERLERARSIFVEYDDALGEARTLHGLADAARGRGDAEGAVEHFEQCLALTRRGGARRAEAEALICLAMAHGDRDELGEGITCLSISLSIARELTSRSLEALALRRLGDLHRHRPERALAHYNESLPLLSALPDILWEPRILVRRGDILARLDDHLAARRSWQQAVTLLRQHGSTELAAAESRLTRPASTAPTQFASGRLLGDFDPAYFIGRVATSRRSVRLLNTWTDLLAPAHVEAFAEALLTAVDAGAMVQILLLDPDSPPAAGRAEDLLHSIDVPNVIRANLRVLDTVRARLVPALRPRLSVRIYGDQPLTTYHRWDSGALISTFPFGHSSAATTQHEAAISSTLVQFVEQHFEKIWHPDRSVSLDDYLRVPLRILRTHGPDRDARTIQARYARLGDTVYLADEELTRLVHDGGADGLVTEIGGTGRHPLTELHRCRVVPAWEGRDGAADAFAKKYGPQTTAPAPDGPPLRLAPMRPPPPAPTPPAAGPPASGPAAPGPAGPGPTGPLPSPRSVP</sequence>
<feature type="region of interest" description="Disordered" evidence="7">
    <location>
        <begin position="1287"/>
        <end position="1346"/>
    </location>
</feature>
<dbReference type="PANTHER" id="PTHR35807:SF1">
    <property type="entry name" value="TRANSCRIPTIONAL REGULATOR REDD"/>
    <property type="match status" value="1"/>
</dbReference>
<name>A0A1S1Q0E8_9ACTN</name>
<comment type="caution">
    <text evidence="9">The sequence shown here is derived from an EMBL/GenBank/DDBJ whole genome shotgun (WGS) entry which is preliminary data.</text>
</comment>
<keyword evidence="3" id="KW-0805">Transcription regulation</keyword>
<dbReference type="InterPro" id="IPR002182">
    <property type="entry name" value="NB-ARC"/>
</dbReference>
<dbReference type="EMBL" id="MAXA01000213">
    <property type="protein sequence ID" value="OHV28368.1"/>
    <property type="molecule type" value="Genomic_DNA"/>
</dbReference>
<dbReference type="RefSeq" id="WP_071063831.1">
    <property type="nucleotide sequence ID" value="NZ_MAXA01000213.1"/>
</dbReference>
<dbReference type="InterPro" id="IPR027417">
    <property type="entry name" value="P-loop_NTPase"/>
</dbReference>
<organism evidence="9 10">
    <name type="scientific">Parafrankia soli</name>
    <dbReference type="NCBI Taxonomy" id="2599596"/>
    <lineage>
        <taxon>Bacteria</taxon>
        <taxon>Bacillati</taxon>
        <taxon>Actinomycetota</taxon>
        <taxon>Actinomycetes</taxon>
        <taxon>Frankiales</taxon>
        <taxon>Frankiaceae</taxon>
        <taxon>Parafrankia</taxon>
    </lineage>
</organism>
<evidence type="ECO:0000256" key="7">
    <source>
        <dbReference type="SAM" id="MobiDB-lite"/>
    </source>
</evidence>
<evidence type="ECO:0000256" key="6">
    <source>
        <dbReference type="PROSITE-ProRule" id="PRU01091"/>
    </source>
</evidence>
<dbReference type="InterPro" id="IPR005158">
    <property type="entry name" value="BTAD"/>
</dbReference>
<evidence type="ECO:0000256" key="4">
    <source>
        <dbReference type="ARBA" id="ARBA00023125"/>
    </source>
</evidence>
<evidence type="ECO:0000256" key="2">
    <source>
        <dbReference type="ARBA" id="ARBA00022737"/>
    </source>
</evidence>
<keyword evidence="5" id="KW-0804">Transcription</keyword>
<dbReference type="InterPro" id="IPR001867">
    <property type="entry name" value="OmpR/PhoB-type_DNA-bd"/>
</dbReference>
<evidence type="ECO:0000259" key="8">
    <source>
        <dbReference type="PROSITE" id="PS51755"/>
    </source>
</evidence>
<feature type="domain" description="OmpR/PhoB-type" evidence="8">
    <location>
        <begin position="1"/>
        <end position="99"/>
    </location>
</feature>
<comment type="similarity">
    <text evidence="1">Belongs to the AfsR/DnrI/RedD regulatory family.</text>
</comment>
<dbReference type="SMART" id="SM00028">
    <property type="entry name" value="TPR"/>
    <property type="match status" value="3"/>
</dbReference>
<dbReference type="InterPro" id="IPR036388">
    <property type="entry name" value="WH-like_DNA-bd_sf"/>
</dbReference>
<dbReference type="InterPro" id="IPR019734">
    <property type="entry name" value="TPR_rpt"/>
</dbReference>
<accession>A0A1S1Q0E8</accession>
<evidence type="ECO:0000256" key="1">
    <source>
        <dbReference type="ARBA" id="ARBA00005820"/>
    </source>
</evidence>
<dbReference type="Gene3D" id="1.10.8.430">
    <property type="entry name" value="Helical domain of apoptotic protease-activating factors"/>
    <property type="match status" value="1"/>
</dbReference>
<dbReference type="OrthoDB" id="3587032at2"/>
<dbReference type="Pfam" id="PF03704">
    <property type="entry name" value="BTAD"/>
    <property type="match status" value="1"/>
</dbReference>
<reference evidence="10" key="1">
    <citation type="submission" date="2016-07" db="EMBL/GenBank/DDBJ databases">
        <title>Frankia sp. NRRL B-16219 Genome sequencing.</title>
        <authorList>
            <person name="Ghodhbane-Gtari F."/>
            <person name="Swanson E."/>
            <person name="Gueddou A."/>
            <person name="Louati M."/>
            <person name="Nouioui I."/>
            <person name="Hezbri K."/>
            <person name="Abebe-Akele F."/>
            <person name="Simpson S."/>
            <person name="Morris K."/>
            <person name="Thomas K."/>
            <person name="Gtari M."/>
            <person name="Tisa L.S."/>
        </authorList>
    </citation>
    <scope>NUCLEOTIDE SEQUENCE [LARGE SCALE GENOMIC DNA]</scope>
    <source>
        <strain evidence="10">NRRL B-16219</strain>
    </source>
</reference>
<proteinExistence type="inferred from homology"/>
<evidence type="ECO:0000313" key="10">
    <source>
        <dbReference type="Proteomes" id="UP000179769"/>
    </source>
</evidence>
<feature type="DNA-binding region" description="OmpR/PhoB-type" evidence="6">
    <location>
        <begin position="1"/>
        <end position="99"/>
    </location>
</feature>
<evidence type="ECO:0000313" key="9">
    <source>
        <dbReference type="EMBL" id="OHV28368.1"/>
    </source>
</evidence>
<dbReference type="PRINTS" id="PR00364">
    <property type="entry name" value="DISEASERSIST"/>
</dbReference>
<keyword evidence="2" id="KW-0677">Repeat</keyword>
<protein>
    <submittedName>
        <fullName evidence="9">SARP family transcriptional regulator</fullName>
    </submittedName>
</protein>
<dbReference type="Gene3D" id="1.10.10.10">
    <property type="entry name" value="Winged helix-like DNA-binding domain superfamily/Winged helix DNA-binding domain"/>
    <property type="match status" value="1"/>
</dbReference>
<dbReference type="SMART" id="SM01043">
    <property type="entry name" value="BTAD"/>
    <property type="match status" value="1"/>
</dbReference>
<dbReference type="PROSITE" id="PS51755">
    <property type="entry name" value="OMPR_PHOB"/>
    <property type="match status" value="1"/>
</dbReference>
<dbReference type="Gene3D" id="3.40.50.300">
    <property type="entry name" value="P-loop containing nucleotide triphosphate hydrolases"/>
    <property type="match status" value="1"/>
</dbReference>
<feature type="compositionally biased region" description="Pro residues" evidence="7">
    <location>
        <begin position="1306"/>
        <end position="1346"/>
    </location>
</feature>
<keyword evidence="4 6" id="KW-0238">DNA-binding</keyword>
<dbReference type="CDD" id="cd15831">
    <property type="entry name" value="BTAD"/>
    <property type="match status" value="1"/>
</dbReference>
<dbReference type="InterPro" id="IPR011990">
    <property type="entry name" value="TPR-like_helical_dom_sf"/>
</dbReference>
<dbReference type="Gene3D" id="1.25.40.10">
    <property type="entry name" value="Tetratricopeptide repeat domain"/>
    <property type="match status" value="2"/>
</dbReference>
<evidence type="ECO:0000256" key="5">
    <source>
        <dbReference type="ARBA" id="ARBA00023163"/>
    </source>
</evidence>
<dbReference type="Proteomes" id="UP000179769">
    <property type="component" value="Unassembled WGS sequence"/>
</dbReference>
<evidence type="ECO:0000256" key="3">
    <source>
        <dbReference type="ARBA" id="ARBA00023015"/>
    </source>
</evidence>
<dbReference type="GO" id="GO:0003677">
    <property type="term" value="F:DNA binding"/>
    <property type="evidence" value="ECO:0007669"/>
    <property type="project" value="UniProtKB-UniRule"/>
</dbReference>
<gene>
    <name evidence="9" type="ORF">BBK14_04325</name>
</gene>
<dbReference type="SMART" id="SM00862">
    <property type="entry name" value="Trans_reg_C"/>
    <property type="match status" value="1"/>
</dbReference>
<keyword evidence="10" id="KW-1185">Reference proteome</keyword>